<organism evidence="1 2">
    <name type="scientific">Tenebrio molitor</name>
    <name type="common">Yellow mealworm beetle</name>
    <dbReference type="NCBI Taxonomy" id="7067"/>
    <lineage>
        <taxon>Eukaryota</taxon>
        <taxon>Metazoa</taxon>
        <taxon>Ecdysozoa</taxon>
        <taxon>Arthropoda</taxon>
        <taxon>Hexapoda</taxon>
        <taxon>Insecta</taxon>
        <taxon>Pterygota</taxon>
        <taxon>Neoptera</taxon>
        <taxon>Endopterygota</taxon>
        <taxon>Coleoptera</taxon>
        <taxon>Polyphaga</taxon>
        <taxon>Cucujiformia</taxon>
        <taxon>Tenebrionidae</taxon>
        <taxon>Tenebrio</taxon>
    </lineage>
</organism>
<dbReference type="AlphaFoldDB" id="A0A8J6L8Q2"/>
<evidence type="ECO:0000313" key="1">
    <source>
        <dbReference type="EMBL" id="KAH0809963.1"/>
    </source>
</evidence>
<reference evidence="1" key="2">
    <citation type="submission" date="2021-08" db="EMBL/GenBank/DDBJ databases">
        <authorList>
            <person name="Eriksson T."/>
        </authorList>
    </citation>
    <scope>NUCLEOTIDE SEQUENCE</scope>
    <source>
        <strain evidence="1">Stoneville</strain>
        <tissue evidence="1">Whole head</tissue>
    </source>
</reference>
<comment type="caution">
    <text evidence="1">The sequence shown here is derived from an EMBL/GenBank/DDBJ whole genome shotgun (WGS) entry which is preliminary data.</text>
</comment>
<name>A0A8J6L8Q2_TENMO</name>
<evidence type="ECO:0000313" key="2">
    <source>
        <dbReference type="Proteomes" id="UP000719412"/>
    </source>
</evidence>
<gene>
    <name evidence="1" type="ORF">GEV33_012829</name>
</gene>
<reference evidence="1" key="1">
    <citation type="journal article" date="2020" name="J Insects Food Feed">
        <title>The yellow mealworm (Tenebrio molitor) genome: a resource for the emerging insects as food and feed industry.</title>
        <authorList>
            <person name="Eriksson T."/>
            <person name="Andere A."/>
            <person name="Kelstrup H."/>
            <person name="Emery V."/>
            <person name="Picard C."/>
        </authorList>
    </citation>
    <scope>NUCLEOTIDE SEQUENCE</scope>
    <source>
        <strain evidence="1">Stoneville</strain>
        <tissue evidence="1">Whole head</tissue>
    </source>
</reference>
<protein>
    <submittedName>
        <fullName evidence="1">Uncharacterized protein</fullName>
    </submittedName>
</protein>
<sequence length="87" mass="9137">MKCPQATAAAAAATASSSSPNGHDVDKNPAELCIVCCAVFGRRCDTANCECVLIMGQKVGGSVRYDGMHFREKQVIDADEGGEDPIF</sequence>
<proteinExistence type="predicted"/>
<keyword evidence="2" id="KW-1185">Reference proteome</keyword>
<dbReference type="EMBL" id="JABDTM020027805">
    <property type="protein sequence ID" value="KAH0809963.1"/>
    <property type="molecule type" value="Genomic_DNA"/>
</dbReference>
<accession>A0A8J6L8Q2</accession>
<dbReference type="Proteomes" id="UP000719412">
    <property type="component" value="Unassembled WGS sequence"/>
</dbReference>